<protein>
    <submittedName>
        <fullName evidence="1">Uncharacterized protein</fullName>
    </submittedName>
</protein>
<gene>
    <name evidence="1" type="ORF">HPB47_026937</name>
</gene>
<reference evidence="1 2" key="1">
    <citation type="journal article" date="2020" name="Cell">
        <title>Large-Scale Comparative Analyses of Tick Genomes Elucidate Their Genetic Diversity and Vector Capacities.</title>
        <authorList>
            <consortium name="Tick Genome and Microbiome Consortium (TIGMIC)"/>
            <person name="Jia N."/>
            <person name="Wang J."/>
            <person name="Shi W."/>
            <person name="Du L."/>
            <person name="Sun Y."/>
            <person name="Zhan W."/>
            <person name="Jiang J.F."/>
            <person name="Wang Q."/>
            <person name="Zhang B."/>
            <person name="Ji P."/>
            <person name="Bell-Sakyi L."/>
            <person name="Cui X.M."/>
            <person name="Yuan T.T."/>
            <person name="Jiang B.G."/>
            <person name="Yang W.F."/>
            <person name="Lam T.T."/>
            <person name="Chang Q.C."/>
            <person name="Ding S.J."/>
            <person name="Wang X.J."/>
            <person name="Zhu J.G."/>
            <person name="Ruan X.D."/>
            <person name="Zhao L."/>
            <person name="Wei J.T."/>
            <person name="Ye R.Z."/>
            <person name="Que T.C."/>
            <person name="Du C.H."/>
            <person name="Zhou Y.H."/>
            <person name="Cheng J.X."/>
            <person name="Dai P.F."/>
            <person name="Guo W.B."/>
            <person name="Han X.H."/>
            <person name="Huang E.J."/>
            <person name="Li L.F."/>
            <person name="Wei W."/>
            <person name="Gao Y.C."/>
            <person name="Liu J.Z."/>
            <person name="Shao H.Z."/>
            <person name="Wang X."/>
            <person name="Wang C.C."/>
            <person name="Yang T.C."/>
            <person name="Huo Q.B."/>
            <person name="Li W."/>
            <person name="Chen H.Y."/>
            <person name="Chen S.E."/>
            <person name="Zhou L.G."/>
            <person name="Ni X.B."/>
            <person name="Tian J.H."/>
            <person name="Sheng Y."/>
            <person name="Liu T."/>
            <person name="Pan Y.S."/>
            <person name="Xia L.Y."/>
            <person name="Li J."/>
            <person name="Zhao F."/>
            <person name="Cao W.C."/>
        </authorList>
    </citation>
    <scope>NUCLEOTIDE SEQUENCE [LARGE SCALE GENOMIC DNA]</scope>
    <source>
        <strain evidence="1">Iper-2018</strain>
    </source>
</reference>
<feature type="non-terminal residue" evidence="1">
    <location>
        <position position="1"/>
    </location>
</feature>
<dbReference type="Proteomes" id="UP000805193">
    <property type="component" value="Unassembled WGS sequence"/>
</dbReference>
<dbReference type="EMBL" id="JABSTQ010009788">
    <property type="protein sequence ID" value="KAG0425944.1"/>
    <property type="molecule type" value="Genomic_DNA"/>
</dbReference>
<accession>A0AC60PZS1</accession>
<evidence type="ECO:0000313" key="2">
    <source>
        <dbReference type="Proteomes" id="UP000805193"/>
    </source>
</evidence>
<keyword evidence="2" id="KW-1185">Reference proteome</keyword>
<evidence type="ECO:0000313" key="1">
    <source>
        <dbReference type="EMBL" id="KAG0425944.1"/>
    </source>
</evidence>
<feature type="non-terminal residue" evidence="1">
    <location>
        <position position="87"/>
    </location>
</feature>
<comment type="caution">
    <text evidence="1">The sequence shown here is derived from an EMBL/GenBank/DDBJ whole genome shotgun (WGS) entry which is preliminary data.</text>
</comment>
<name>A0AC60PZS1_IXOPE</name>
<organism evidence="1 2">
    <name type="scientific">Ixodes persulcatus</name>
    <name type="common">Taiga tick</name>
    <dbReference type="NCBI Taxonomy" id="34615"/>
    <lineage>
        <taxon>Eukaryota</taxon>
        <taxon>Metazoa</taxon>
        <taxon>Ecdysozoa</taxon>
        <taxon>Arthropoda</taxon>
        <taxon>Chelicerata</taxon>
        <taxon>Arachnida</taxon>
        <taxon>Acari</taxon>
        <taxon>Parasitiformes</taxon>
        <taxon>Ixodida</taxon>
        <taxon>Ixodoidea</taxon>
        <taxon>Ixodidae</taxon>
        <taxon>Ixodinae</taxon>
        <taxon>Ixodes</taxon>
    </lineage>
</organism>
<sequence>GNTAVIIRSSPVFPPSLWNLLALARNVFSRGNNAVEVCHQSWEVLVGGHHVNVFRLITTMKREQAKVEDDIEGAIRGQPRRSQSKKQ</sequence>
<proteinExistence type="predicted"/>